<feature type="region of interest" description="Disordered" evidence="1">
    <location>
        <begin position="44"/>
        <end position="66"/>
    </location>
</feature>
<organism evidence="3 4">
    <name type="scientific">Halocaridina rubra</name>
    <name type="common">Hawaiian red shrimp</name>
    <dbReference type="NCBI Taxonomy" id="373956"/>
    <lineage>
        <taxon>Eukaryota</taxon>
        <taxon>Metazoa</taxon>
        <taxon>Ecdysozoa</taxon>
        <taxon>Arthropoda</taxon>
        <taxon>Crustacea</taxon>
        <taxon>Multicrustacea</taxon>
        <taxon>Malacostraca</taxon>
        <taxon>Eumalacostraca</taxon>
        <taxon>Eucarida</taxon>
        <taxon>Decapoda</taxon>
        <taxon>Pleocyemata</taxon>
        <taxon>Caridea</taxon>
        <taxon>Atyoidea</taxon>
        <taxon>Atyidae</taxon>
        <taxon>Halocaridina</taxon>
    </lineage>
</organism>
<evidence type="ECO:0000313" key="4">
    <source>
        <dbReference type="Proteomes" id="UP001381693"/>
    </source>
</evidence>
<keyword evidence="2" id="KW-0472">Membrane</keyword>
<evidence type="ECO:0000313" key="3">
    <source>
        <dbReference type="EMBL" id="KAK7067882.1"/>
    </source>
</evidence>
<keyword evidence="2" id="KW-0812">Transmembrane</keyword>
<evidence type="ECO:0000256" key="1">
    <source>
        <dbReference type="SAM" id="MobiDB-lite"/>
    </source>
</evidence>
<evidence type="ECO:0000256" key="2">
    <source>
        <dbReference type="SAM" id="Phobius"/>
    </source>
</evidence>
<dbReference type="EMBL" id="JAXCGZ010017611">
    <property type="protein sequence ID" value="KAK7067882.1"/>
    <property type="molecule type" value="Genomic_DNA"/>
</dbReference>
<reference evidence="3 4" key="1">
    <citation type="submission" date="2023-11" db="EMBL/GenBank/DDBJ databases">
        <title>Halocaridina rubra genome assembly.</title>
        <authorList>
            <person name="Smith C."/>
        </authorList>
    </citation>
    <scope>NUCLEOTIDE SEQUENCE [LARGE SCALE GENOMIC DNA]</scope>
    <source>
        <strain evidence="3">EP-1</strain>
        <tissue evidence="3">Whole</tissue>
    </source>
</reference>
<proteinExistence type="predicted"/>
<dbReference type="AlphaFoldDB" id="A0AAN9A371"/>
<accession>A0AAN9A371</accession>
<sequence length="66" mass="7374">NGELFAAAAFFSFVAMCLYGFTAYQHFMKWRVSGPVFSFFTRSTSSATTTTTTTRTTTTTTAQQKY</sequence>
<protein>
    <submittedName>
        <fullName evidence="3">Uncharacterized protein</fullName>
    </submittedName>
</protein>
<name>A0AAN9A371_HALRR</name>
<keyword evidence="4" id="KW-1185">Reference proteome</keyword>
<keyword evidence="2" id="KW-1133">Transmembrane helix</keyword>
<gene>
    <name evidence="3" type="ORF">SK128_005791</name>
</gene>
<feature type="transmembrane region" description="Helical" evidence="2">
    <location>
        <begin position="6"/>
        <end position="24"/>
    </location>
</feature>
<comment type="caution">
    <text evidence="3">The sequence shown here is derived from an EMBL/GenBank/DDBJ whole genome shotgun (WGS) entry which is preliminary data.</text>
</comment>
<feature type="non-terminal residue" evidence="3">
    <location>
        <position position="1"/>
    </location>
</feature>
<dbReference type="Proteomes" id="UP001381693">
    <property type="component" value="Unassembled WGS sequence"/>
</dbReference>